<evidence type="ECO:0000313" key="1">
    <source>
        <dbReference type="EMBL" id="KOF76961.1"/>
    </source>
</evidence>
<reference evidence="1" key="1">
    <citation type="submission" date="2015-07" db="EMBL/GenBank/DDBJ databases">
        <title>MeaNS - Measles Nucleotide Surveillance Program.</title>
        <authorList>
            <person name="Tran T."/>
            <person name="Druce J."/>
        </authorList>
    </citation>
    <scope>NUCLEOTIDE SEQUENCE</scope>
    <source>
        <strain evidence="1">UCB-OBI-ISO-001</strain>
        <tissue evidence="1">Gonad</tissue>
    </source>
</reference>
<sequence length="111" mass="13119">MVLYSVVRDRNTLQLCHHLLFNHMPNQDLCRWHDERLCNGMRLHVFGHQESNFIGWFHNSCPLLVDLATDHYTERIKGNQWYASNRKVLITGWLSWKALITCWPNIGNGTN</sequence>
<proteinExistence type="predicted"/>
<name>A0A0L8GIY2_OCTBM</name>
<protein>
    <submittedName>
        <fullName evidence="1">Uncharacterized protein</fullName>
    </submittedName>
</protein>
<dbReference type="EMBL" id="KQ421638">
    <property type="protein sequence ID" value="KOF76961.1"/>
    <property type="molecule type" value="Genomic_DNA"/>
</dbReference>
<accession>A0A0L8GIY2</accession>
<organism evidence="1">
    <name type="scientific">Octopus bimaculoides</name>
    <name type="common">California two-spotted octopus</name>
    <dbReference type="NCBI Taxonomy" id="37653"/>
    <lineage>
        <taxon>Eukaryota</taxon>
        <taxon>Metazoa</taxon>
        <taxon>Spiralia</taxon>
        <taxon>Lophotrochozoa</taxon>
        <taxon>Mollusca</taxon>
        <taxon>Cephalopoda</taxon>
        <taxon>Coleoidea</taxon>
        <taxon>Octopodiformes</taxon>
        <taxon>Octopoda</taxon>
        <taxon>Incirrata</taxon>
        <taxon>Octopodidae</taxon>
        <taxon>Octopus</taxon>
    </lineage>
</organism>
<dbReference type="AlphaFoldDB" id="A0A0L8GIY2"/>
<gene>
    <name evidence="1" type="ORF">OCBIM_22032710mg</name>
</gene>